<feature type="compositionally biased region" description="Basic and acidic residues" evidence="1">
    <location>
        <begin position="124"/>
        <end position="148"/>
    </location>
</feature>
<evidence type="ECO:0000313" key="4">
    <source>
        <dbReference type="RefSeq" id="XP_006822582.1"/>
    </source>
</evidence>
<evidence type="ECO:0000313" key="3">
    <source>
        <dbReference type="Proteomes" id="UP000694865"/>
    </source>
</evidence>
<dbReference type="InterPro" id="IPR032041">
    <property type="entry name" value="Cdc73_N"/>
</dbReference>
<keyword evidence="3" id="KW-1185">Reference proteome</keyword>
<dbReference type="Proteomes" id="UP000694865">
    <property type="component" value="Unplaced"/>
</dbReference>
<dbReference type="PANTHER" id="PTHR12466:SF8">
    <property type="entry name" value="PARAFIBROMIN"/>
    <property type="match status" value="1"/>
</dbReference>
<evidence type="ECO:0000256" key="1">
    <source>
        <dbReference type="SAM" id="MobiDB-lite"/>
    </source>
</evidence>
<feature type="domain" description="Paf1 complex subunit Cdc73 N-terminal" evidence="2">
    <location>
        <begin position="1"/>
        <end position="148"/>
    </location>
</feature>
<accession>A0ABM0MRE1</accession>
<organism evidence="3 4">
    <name type="scientific">Saccoglossus kowalevskii</name>
    <name type="common">Acorn worm</name>
    <dbReference type="NCBI Taxonomy" id="10224"/>
    <lineage>
        <taxon>Eukaryota</taxon>
        <taxon>Metazoa</taxon>
        <taxon>Hemichordata</taxon>
        <taxon>Enteropneusta</taxon>
        <taxon>Harrimaniidae</taxon>
        <taxon>Saccoglossus</taxon>
    </lineage>
</organism>
<dbReference type="PANTHER" id="PTHR12466">
    <property type="entry name" value="CDC73 DOMAIN PROTEIN"/>
    <property type="match status" value="1"/>
</dbReference>
<evidence type="ECO:0000259" key="2">
    <source>
        <dbReference type="Pfam" id="PF16050"/>
    </source>
</evidence>
<proteinExistence type="predicted"/>
<name>A0ABM0MRE1_SACKO</name>
<protein>
    <submittedName>
        <fullName evidence="4">Parafibromin-like</fullName>
    </submittedName>
</protein>
<dbReference type="GeneID" id="102802035"/>
<dbReference type="RefSeq" id="XP_006822582.1">
    <property type="nucleotide sequence ID" value="XM_006822519.1"/>
</dbReference>
<gene>
    <name evidence="4" type="primary">LOC102802035</name>
</gene>
<reference evidence="4" key="1">
    <citation type="submission" date="2025-08" db="UniProtKB">
        <authorList>
            <consortium name="RefSeq"/>
        </authorList>
    </citation>
    <scope>IDENTIFICATION</scope>
    <source>
        <tissue evidence="4">Testes</tissue>
    </source>
</reference>
<feature type="region of interest" description="Disordered" evidence="1">
    <location>
        <begin position="102"/>
        <end position="148"/>
    </location>
</feature>
<dbReference type="InterPro" id="IPR007852">
    <property type="entry name" value="Cdc73/Parafibromin"/>
</dbReference>
<sequence>MADLLSILRLYNIEKKEIVRKDDQVILGDFAWLKTAKTNFTIWGSDKEGVKEYYTLDSILFLLKNVQLSHPIYVRRAAAENIPVVRRPDRKALLDYLNGETNTSASIDKSAPIESASRPTQVKRPLEETRNETFKKPRLEEEHVKQDK</sequence>
<dbReference type="Pfam" id="PF16050">
    <property type="entry name" value="CDC73_N"/>
    <property type="match status" value="1"/>
</dbReference>
<feature type="non-terminal residue" evidence="4">
    <location>
        <position position="148"/>
    </location>
</feature>